<dbReference type="InterPro" id="IPR051532">
    <property type="entry name" value="Ester_Hydrolysis_Enzymes"/>
</dbReference>
<dbReference type="SUPFAM" id="SSF52266">
    <property type="entry name" value="SGNH hydrolase"/>
    <property type="match status" value="1"/>
</dbReference>
<protein>
    <submittedName>
        <fullName evidence="2">Arylesterase</fullName>
    </submittedName>
</protein>
<dbReference type="PANTHER" id="PTHR30383:SF29">
    <property type="entry name" value="SGNH HYDROLASE-TYPE ESTERASE DOMAIN-CONTAINING PROTEIN"/>
    <property type="match status" value="1"/>
</dbReference>
<name>A0A2P2BVN5_9FIRM</name>
<dbReference type="CDD" id="cd01839">
    <property type="entry name" value="SGNH_arylesterase_like"/>
    <property type="match status" value="1"/>
</dbReference>
<dbReference type="EMBL" id="LN650648">
    <property type="protein sequence ID" value="CEI73094.1"/>
    <property type="molecule type" value="Genomic_DNA"/>
</dbReference>
<feature type="domain" description="SGNH hydrolase-type esterase" evidence="1">
    <location>
        <begin position="5"/>
        <end position="196"/>
    </location>
</feature>
<evidence type="ECO:0000259" key="1">
    <source>
        <dbReference type="Pfam" id="PF13472"/>
    </source>
</evidence>
<dbReference type="Gene3D" id="3.40.50.1110">
    <property type="entry name" value="SGNH hydrolase"/>
    <property type="match status" value="1"/>
</dbReference>
<gene>
    <name evidence="2" type="ORF">FRIFI_1560</name>
</gene>
<dbReference type="RefSeq" id="WP_207733571.1">
    <property type="nucleotide sequence ID" value="NZ_FJTZ01000012.1"/>
</dbReference>
<dbReference type="InterPro" id="IPR036514">
    <property type="entry name" value="SGNH_hydro_sf"/>
</dbReference>
<evidence type="ECO:0000313" key="3">
    <source>
        <dbReference type="Proteomes" id="UP000245695"/>
    </source>
</evidence>
<reference evidence="2 3" key="1">
    <citation type="submission" date="2014-09" db="EMBL/GenBank/DDBJ databases">
        <authorList>
            <person name="Hornung B.V."/>
        </authorList>
    </citation>
    <scope>NUCLEOTIDE SEQUENCE [LARGE SCALE GENOMIC DNA]</scope>
    <source>
        <strain evidence="2 3">FRIFI</strain>
    </source>
</reference>
<sequence>MNILCFGDSNTHGYNPENGKRYERNERWTGILQNLLGDSDYVIEEGLSGRTTVFDDPLYEGLSGLDFIIPTLMTHEPIDLLIIMLGTNDTKDRFGASAEVISLGLDRLIKKAKFCEVAFRNSKPNILVVAPLPIREEIKNAECYYTMGKSCSEKSYKIIPLYEKVAKENGCHFFDPSPFAICSDYDYMHLSNKAHEILGKKLYEIISEIKNK</sequence>
<keyword evidence="3" id="KW-1185">Reference proteome</keyword>
<dbReference type="PANTHER" id="PTHR30383">
    <property type="entry name" value="THIOESTERASE 1/PROTEASE 1/LYSOPHOSPHOLIPASE L1"/>
    <property type="match status" value="1"/>
</dbReference>
<dbReference type="InterPro" id="IPR013830">
    <property type="entry name" value="SGNH_hydro"/>
</dbReference>
<dbReference type="Pfam" id="PF13472">
    <property type="entry name" value="Lipase_GDSL_2"/>
    <property type="match status" value="1"/>
</dbReference>
<accession>A0A2P2BVN5</accession>
<dbReference type="KEGG" id="rhom:FRIFI_1560"/>
<evidence type="ECO:0000313" key="2">
    <source>
        <dbReference type="EMBL" id="CEI73094.1"/>
    </source>
</evidence>
<dbReference type="AlphaFoldDB" id="A0A2P2BVN5"/>
<dbReference type="Proteomes" id="UP000245695">
    <property type="component" value="Chromosome 1"/>
</dbReference>
<proteinExistence type="predicted"/>
<organism evidence="2 3">
    <name type="scientific">Romboutsia hominis</name>
    <dbReference type="NCBI Taxonomy" id="1507512"/>
    <lineage>
        <taxon>Bacteria</taxon>
        <taxon>Bacillati</taxon>
        <taxon>Bacillota</taxon>
        <taxon>Clostridia</taxon>
        <taxon>Peptostreptococcales</taxon>
        <taxon>Peptostreptococcaceae</taxon>
        <taxon>Romboutsia</taxon>
    </lineage>
</organism>